<proteinExistence type="predicted"/>
<reference evidence="1 2" key="1">
    <citation type="submission" date="2018-11" db="EMBL/GenBank/DDBJ databases">
        <title>Genome sequencing and analysis.</title>
        <authorList>
            <person name="Huang Y.-T."/>
        </authorList>
    </citation>
    <scope>NUCLEOTIDE SEQUENCE [LARGE SCALE GENOMIC DNA]</scope>
    <source>
        <strain evidence="1 2">SHIN</strain>
    </source>
</reference>
<dbReference type="AlphaFoldDB" id="A0A7Y3WY38"/>
<dbReference type="RefSeq" id="WP_094543781.1">
    <property type="nucleotide sequence ID" value="NZ_JBHEEM010000013.1"/>
</dbReference>
<gene>
    <name evidence="1" type="ORF">EHE22_16255</name>
</gene>
<accession>A0A7Y3WY38</accession>
<organism evidence="1 2">
    <name type="scientific">Brucella pseudogrignonensis</name>
    <dbReference type="NCBI Taxonomy" id="419475"/>
    <lineage>
        <taxon>Bacteria</taxon>
        <taxon>Pseudomonadati</taxon>
        <taxon>Pseudomonadota</taxon>
        <taxon>Alphaproteobacteria</taxon>
        <taxon>Hyphomicrobiales</taxon>
        <taxon>Brucellaceae</taxon>
        <taxon>Brucella/Ochrobactrum group</taxon>
        <taxon>Brucella</taxon>
    </lineage>
</organism>
<name>A0A7Y3WY38_9HYPH</name>
<evidence type="ECO:0000313" key="1">
    <source>
        <dbReference type="EMBL" id="NNV21972.1"/>
    </source>
</evidence>
<dbReference type="Proteomes" id="UP000526233">
    <property type="component" value="Unassembled WGS sequence"/>
</dbReference>
<protein>
    <submittedName>
        <fullName evidence="1">Uncharacterized protein</fullName>
    </submittedName>
</protein>
<comment type="caution">
    <text evidence="1">The sequence shown here is derived from an EMBL/GenBank/DDBJ whole genome shotgun (WGS) entry which is preliminary data.</text>
</comment>
<dbReference type="EMBL" id="PKQI01000003">
    <property type="protein sequence ID" value="NNV21972.1"/>
    <property type="molecule type" value="Genomic_DNA"/>
</dbReference>
<evidence type="ECO:0000313" key="2">
    <source>
        <dbReference type="Proteomes" id="UP000526233"/>
    </source>
</evidence>
<sequence>MANPFLRRATEYVRDDASFLAIVSPAPLTTFLAKSEHKDAMFELPVRIIGEPGSGKTMLATLAEFKMVETVMRDLSTENHRGLATALADAGFLRDGKPRVAAVRIPMESDYRDFWELPYEPAIKTKLALWLVQARAMLGLLRNLTANRRRGLHDIRFIARESSEAQIEQIGGLTAQGIRDRALEVQKAIYAISAGLRPPAFENLPIEATSPYQPFEAIRAIEIDWRGEVLSLSPLVMLDDVHALHPDQRDDMFAALSRREIRFGRWLMMRLDALSPGAVLGAPGSQETHNLTTGRDFVDIRMQGHSERGTERRQFRSMALDMANRYLPLVQSLKNRNADFAALLPSEPPILSPGRLTELTSQIEREQAKLGITPARRREIETIVSEHLSGSQSYDKRAEVHLSMVRILMHRYANRVQHMTPSLFEDFDPDPKSPLKADSGVSEAARFHLSDNWKRAYHYGISDLCDASNENAELFLQFAGALVARMETRVIRGKNPGLNAAAQENVLVEKARSIMDGWSFAFARRVRLFVDAIARECLEVSRSPNARLGAGANAIGIPEEEIQELLRGESELAFVLKHALANGAIIVRRNYGQGGRSWCLIELSGTVCLAHGLTFKRGGFLEKRISYLLEASN</sequence>